<dbReference type="SUPFAM" id="SSF48726">
    <property type="entry name" value="Immunoglobulin"/>
    <property type="match status" value="1"/>
</dbReference>
<keyword evidence="1" id="KW-1133">Transmembrane helix</keyword>
<gene>
    <name evidence="5" type="ORF">PLOB_00025165</name>
</gene>
<keyword evidence="6" id="KW-1185">Reference proteome</keyword>
<dbReference type="InterPro" id="IPR013151">
    <property type="entry name" value="Immunoglobulin_dom"/>
</dbReference>
<dbReference type="InterPro" id="IPR036116">
    <property type="entry name" value="FN3_sf"/>
</dbReference>
<feature type="chain" id="PRO_5045823277" evidence="2">
    <location>
        <begin position="24"/>
        <end position="595"/>
    </location>
</feature>
<evidence type="ECO:0000313" key="6">
    <source>
        <dbReference type="Proteomes" id="UP001159405"/>
    </source>
</evidence>
<feature type="signal peptide" evidence="2">
    <location>
        <begin position="1"/>
        <end position="23"/>
    </location>
</feature>
<dbReference type="InterPro" id="IPR003599">
    <property type="entry name" value="Ig_sub"/>
</dbReference>
<keyword evidence="2" id="KW-0732">Signal</keyword>
<dbReference type="Gene3D" id="2.60.40.10">
    <property type="entry name" value="Immunoglobulins"/>
    <property type="match status" value="2"/>
</dbReference>
<dbReference type="InterPro" id="IPR007110">
    <property type="entry name" value="Ig-like_dom"/>
</dbReference>
<dbReference type="SUPFAM" id="SSF49265">
    <property type="entry name" value="Fibronectin type III"/>
    <property type="match status" value="1"/>
</dbReference>
<dbReference type="Pfam" id="PF00047">
    <property type="entry name" value="ig"/>
    <property type="match status" value="1"/>
</dbReference>
<dbReference type="CDD" id="cd00063">
    <property type="entry name" value="FN3"/>
    <property type="match status" value="1"/>
</dbReference>
<feature type="domain" description="Ig-like" evidence="3">
    <location>
        <begin position="28"/>
        <end position="125"/>
    </location>
</feature>
<evidence type="ECO:0000259" key="3">
    <source>
        <dbReference type="PROSITE" id="PS50835"/>
    </source>
</evidence>
<evidence type="ECO:0000313" key="5">
    <source>
        <dbReference type="EMBL" id="CAH3034679.1"/>
    </source>
</evidence>
<name>A0ABN8MUK1_9CNID</name>
<dbReference type="Proteomes" id="UP001159405">
    <property type="component" value="Unassembled WGS sequence"/>
</dbReference>
<dbReference type="SMART" id="SM00409">
    <property type="entry name" value="IG"/>
    <property type="match status" value="1"/>
</dbReference>
<dbReference type="InterPro" id="IPR013783">
    <property type="entry name" value="Ig-like_fold"/>
</dbReference>
<dbReference type="EMBL" id="CALNXK010000003">
    <property type="protein sequence ID" value="CAH3034679.1"/>
    <property type="molecule type" value="Genomic_DNA"/>
</dbReference>
<comment type="caution">
    <text evidence="5">The sequence shown here is derived from an EMBL/GenBank/DDBJ whole genome shotgun (WGS) entry which is preliminary data.</text>
</comment>
<dbReference type="InterPro" id="IPR003961">
    <property type="entry name" value="FN3_dom"/>
</dbReference>
<feature type="transmembrane region" description="Helical" evidence="1">
    <location>
        <begin position="501"/>
        <end position="524"/>
    </location>
</feature>
<dbReference type="PROSITE" id="PS50835">
    <property type="entry name" value="IG_LIKE"/>
    <property type="match status" value="1"/>
</dbReference>
<accession>A0ABN8MUK1</accession>
<dbReference type="PROSITE" id="PS50853">
    <property type="entry name" value="FN3"/>
    <property type="match status" value="1"/>
</dbReference>
<keyword evidence="1" id="KW-0812">Transmembrane</keyword>
<sequence length="595" mass="66012">MLMNFLAGIFLLLIVQAFDYVSSQETKPKKGASFTLELKSPQNVHIGVNEKLELNCTSNRPIRDLRPAKLLWQHNKVWIPNNTYVVDDYTVQLKITKTSYGDAGCYSCGLFNISSNSHSTNSGYSQNVTVIVGEKPNKPNLTLVSVFGSPVQELTLQWSAKGSASYELLLGRVKNGSVPCSFDNMTAISIKNFRGSKRDGFLSYHVTREDLGKLFTWDELYSKTLGNCVLLLGTIKMGSRCDRFCAYVVAKNGFGTIQSQLQIWNLVDHARCPSPANLSVVVNEDNSMKLRWQHPSLVSGPVYYKIVDVTVTSVLTGKTVPAPAFPYFAIEAASHTIEGPDIEPYATYRFEVCCCFSPVCRRSAGPSAYTEVVSPEKAPSGKPICEVRNRSSDGQAYVMVKIPPKETWNGIPKRVALQYGNHQKIINVSHEELVHLNRSLEIVIHVNDLDVHSNYSVTAAFCTVAGCGNYSSPCFMYAGSEDPILKAVEGMKKKQLKTWKVVSVGVGIFVGLVLVLLFFSLCWLKRQRSRRTRNIQPLGTVFKSSSLNSIHAYENHVDDGPKMCEESSNYDRLRTGSSLLKDEDCTLGNISVSKI</sequence>
<protein>
    <submittedName>
        <fullName evidence="5">Uncharacterized protein</fullName>
    </submittedName>
</protein>
<evidence type="ECO:0000259" key="4">
    <source>
        <dbReference type="PROSITE" id="PS50853"/>
    </source>
</evidence>
<dbReference type="InterPro" id="IPR036179">
    <property type="entry name" value="Ig-like_dom_sf"/>
</dbReference>
<evidence type="ECO:0000256" key="1">
    <source>
        <dbReference type="SAM" id="Phobius"/>
    </source>
</evidence>
<feature type="domain" description="Fibronectin type-III" evidence="4">
    <location>
        <begin position="274"/>
        <end position="377"/>
    </location>
</feature>
<evidence type="ECO:0000256" key="2">
    <source>
        <dbReference type="SAM" id="SignalP"/>
    </source>
</evidence>
<organism evidence="5 6">
    <name type="scientific">Porites lobata</name>
    <dbReference type="NCBI Taxonomy" id="104759"/>
    <lineage>
        <taxon>Eukaryota</taxon>
        <taxon>Metazoa</taxon>
        <taxon>Cnidaria</taxon>
        <taxon>Anthozoa</taxon>
        <taxon>Hexacorallia</taxon>
        <taxon>Scleractinia</taxon>
        <taxon>Fungiina</taxon>
        <taxon>Poritidae</taxon>
        <taxon>Porites</taxon>
    </lineage>
</organism>
<keyword evidence="1" id="KW-0472">Membrane</keyword>
<reference evidence="5 6" key="1">
    <citation type="submission" date="2022-05" db="EMBL/GenBank/DDBJ databases">
        <authorList>
            <consortium name="Genoscope - CEA"/>
            <person name="William W."/>
        </authorList>
    </citation>
    <scope>NUCLEOTIDE SEQUENCE [LARGE SCALE GENOMIC DNA]</scope>
</reference>
<proteinExistence type="predicted"/>